<evidence type="ECO:0000313" key="1">
    <source>
        <dbReference type="EMBL" id="GAA0747914.1"/>
    </source>
</evidence>
<keyword evidence="1" id="KW-0489">Methyltransferase</keyword>
<dbReference type="Proteomes" id="UP001500736">
    <property type="component" value="Unassembled WGS sequence"/>
</dbReference>
<proteinExistence type="predicted"/>
<dbReference type="EMBL" id="BAAAGF010000004">
    <property type="protein sequence ID" value="GAA0747914.1"/>
    <property type="molecule type" value="Genomic_DNA"/>
</dbReference>
<evidence type="ECO:0000313" key="2">
    <source>
        <dbReference type="Proteomes" id="UP001500736"/>
    </source>
</evidence>
<keyword evidence="2" id="KW-1185">Reference proteome</keyword>
<gene>
    <name evidence="1" type="ORF">GCM10009431_25840</name>
</gene>
<dbReference type="Gene3D" id="3.40.50.150">
    <property type="entry name" value="Vaccinia Virus protein VP39"/>
    <property type="match status" value="1"/>
</dbReference>
<dbReference type="RefSeq" id="WP_343798901.1">
    <property type="nucleotide sequence ID" value="NZ_BAAAGF010000004.1"/>
</dbReference>
<comment type="caution">
    <text evidence="1">The sequence shown here is derived from an EMBL/GenBank/DDBJ whole genome shotgun (WGS) entry which is preliminary data.</text>
</comment>
<dbReference type="GO" id="GO:0032259">
    <property type="term" value="P:methylation"/>
    <property type="evidence" value="ECO:0007669"/>
    <property type="project" value="UniProtKB-KW"/>
</dbReference>
<dbReference type="InterPro" id="IPR029063">
    <property type="entry name" value="SAM-dependent_MTases_sf"/>
</dbReference>
<sequence>MNFKKLILNPELYANIAYKRIRNRVRVLCYRGDIVVCEICNWRGKKFFKGCCPKCNSLPRTRLIPFSLAYFKLLNDTPKLLHVAPNVNEFNYIKDKVTPLDSYDRLNIRPVKHINIVQDLTNTSLKEFSYDLAIAWHVLEHIPKDQQAIAEVYRLLKKGGHFLVSVPIYPLENMTTFEDVNLPYEDYERIHGHYDHCRSCGLDYYKRFEAIGFKVSQLLVKDLETEFVDRFGLRTDHVVWCFTK</sequence>
<name>A0ABN1JW78_9FLAO</name>
<dbReference type="Pfam" id="PF13489">
    <property type="entry name" value="Methyltransf_23"/>
    <property type="match status" value="1"/>
</dbReference>
<reference evidence="1 2" key="1">
    <citation type="journal article" date="2019" name="Int. J. Syst. Evol. Microbiol.">
        <title>The Global Catalogue of Microorganisms (GCM) 10K type strain sequencing project: providing services to taxonomists for standard genome sequencing and annotation.</title>
        <authorList>
            <consortium name="The Broad Institute Genomics Platform"/>
            <consortium name="The Broad Institute Genome Sequencing Center for Infectious Disease"/>
            <person name="Wu L."/>
            <person name="Ma J."/>
        </authorList>
    </citation>
    <scope>NUCLEOTIDE SEQUENCE [LARGE SCALE GENOMIC DNA]</scope>
    <source>
        <strain evidence="1 2">JCM 15976</strain>
    </source>
</reference>
<dbReference type="GO" id="GO:0008168">
    <property type="term" value="F:methyltransferase activity"/>
    <property type="evidence" value="ECO:0007669"/>
    <property type="project" value="UniProtKB-KW"/>
</dbReference>
<protein>
    <submittedName>
        <fullName evidence="1">Class I SAM-dependent methyltransferase</fullName>
    </submittedName>
</protein>
<organism evidence="1 2">
    <name type="scientific">Gaetbulibacter jejuensis</name>
    <dbReference type="NCBI Taxonomy" id="584607"/>
    <lineage>
        <taxon>Bacteria</taxon>
        <taxon>Pseudomonadati</taxon>
        <taxon>Bacteroidota</taxon>
        <taxon>Flavobacteriia</taxon>
        <taxon>Flavobacteriales</taxon>
        <taxon>Flavobacteriaceae</taxon>
        <taxon>Gaetbulibacter</taxon>
    </lineage>
</organism>
<accession>A0ABN1JW78</accession>
<dbReference type="SUPFAM" id="SSF53335">
    <property type="entry name" value="S-adenosyl-L-methionine-dependent methyltransferases"/>
    <property type="match status" value="1"/>
</dbReference>
<dbReference type="CDD" id="cd02440">
    <property type="entry name" value="AdoMet_MTases"/>
    <property type="match status" value="1"/>
</dbReference>
<keyword evidence="1" id="KW-0808">Transferase</keyword>